<dbReference type="GO" id="GO:0016616">
    <property type="term" value="F:oxidoreductase activity, acting on the CH-OH group of donors, NAD or NADP as acceptor"/>
    <property type="evidence" value="ECO:0007669"/>
    <property type="project" value="InterPro"/>
</dbReference>
<dbReference type="Proteomes" id="UP000276741">
    <property type="component" value="Chromosome"/>
</dbReference>
<dbReference type="GO" id="GO:0006631">
    <property type="term" value="P:fatty acid metabolic process"/>
    <property type="evidence" value="ECO:0007669"/>
    <property type="project" value="InterPro"/>
</dbReference>
<dbReference type="AlphaFoldDB" id="A0A348B3L4"/>
<name>A0A348B3L4_9CREN</name>
<dbReference type="InterPro" id="IPR013328">
    <property type="entry name" value="6PGD_dom2"/>
</dbReference>
<dbReference type="InterPro" id="IPR006176">
    <property type="entry name" value="3-OHacyl-CoA_DH_NAD-bd"/>
</dbReference>
<feature type="domain" description="3-hydroxyacyl-CoA dehydrogenase C-terminal" evidence="2">
    <location>
        <begin position="103"/>
        <end position="196"/>
    </location>
</feature>
<feature type="domain" description="3-hydroxyacyl-CoA dehydrogenase NAD binding" evidence="3">
    <location>
        <begin position="2"/>
        <end position="97"/>
    </location>
</feature>
<dbReference type="InterPro" id="IPR036291">
    <property type="entry name" value="NAD(P)-bd_dom_sf"/>
</dbReference>
<dbReference type="GO" id="GO:0070403">
    <property type="term" value="F:NAD+ binding"/>
    <property type="evidence" value="ECO:0007669"/>
    <property type="project" value="InterPro"/>
</dbReference>
<dbReference type="SUPFAM" id="SSF48179">
    <property type="entry name" value="6-phosphogluconate dehydrogenase C-terminal domain-like"/>
    <property type="match status" value="2"/>
</dbReference>
<dbReference type="PANTHER" id="PTHR48075">
    <property type="entry name" value="3-HYDROXYACYL-COA DEHYDROGENASE FAMILY PROTEIN"/>
    <property type="match status" value="1"/>
</dbReference>
<organism evidence="4 5">
    <name type="scientific">Sulfodiicoccus acidiphilus</name>
    <dbReference type="NCBI Taxonomy" id="1670455"/>
    <lineage>
        <taxon>Archaea</taxon>
        <taxon>Thermoproteota</taxon>
        <taxon>Thermoprotei</taxon>
        <taxon>Sulfolobales</taxon>
        <taxon>Sulfolobaceae</taxon>
        <taxon>Sulfodiicoccus</taxon>
    </lineage>
</organism>
<gene>
    <name evidence="4" type="ORF">HS1genome_1155</name>
</gene>
<dbReference type="InterPro" id="IPR006108">
    <property type="entry name" value="3HC_DH_C"/>
</dbReference>
<proteinExistence type="predicted"/>
<keyword evidence="1" id="KW-0560">Oxidoreductase</keyword>
<evidence type="ECO:0008006" key="6">
    <source>
        <dbReference type="Google" id="ProtNLM"/>
    </source>
</evidence>
<dbReference type="SUPFAM" id="SSF51735">
    <property type="entry name" value="NAD(P)-binding Rossmann-fold domains"/>
    <property type="match status" value="1"/>
</dbReference>
<dbReference type="EMBL" id="AP018553">
    <property type="protein sequence ID" value="BBD72766.1"/>
    <property type="molecule type" value="Genomic_DNA"/>
</dbReference>
<dbReference type="Pfam" id="PF02737">
    <property type="entry name" value="3HCDH_N"/>
    <property type="match status" value="1"/>
</dbReference>
<evidence type="ECO:0000256" key="1">
    <source>
        <dbReference type="ARBA" id="ARBA00023002"/>
    </source>
</evidence>
<evidence type="ECO:0000259" key="3">
    <source>
        <dbReference type="Pfam" id="PF02737"/>
    </source>
</evidence>
<dbReference type="Gene3D" id="1.10.1040.10">
    <property type="entry name" value="N-(1-d-carboxylethyl)-l-norvaline Dehydrogenase, domain 2"/>
    <property type="match status" value="2"/>
</dbReference>
<accession>A0A348B3L4</accession>
<dbReference type="InterPro" id="IPR008927">
    <property type="entry name" value="6-PGluconate_DH-like_C_sf"/>
</dbReference>
<protein>
    <recommendedName>
        <fullName evidence="6">3-hydroxybutyryl-CoA dehydrogenase</fullName>
    </recommendedName>
</protein>
<dbReference type="PANTHER" id="PTHR48075:SF5">
    <property type="entry name" value="3-HYDROXYBUTYRYL-COA DEHYDROGENASE"/>
    <property type="match status" value="1"/>
</dbReference>
<reference evidence="5" key="1">
    <citation type="submission" date="2018-04" db="EMBL/GenBank/DDBJ databases">
        <title>Complete genome sequence of Sulfodiicoccus acidiphilus strain HS-1.</title>
        <authorList>
            <person name="Sakai H.D."/>
            <person name="Kurosawa N."/>
        </authorList>
    </citation>
    <scope>NUCLEOTIDE SEQUENCE [LARGE SCALE GENOMIC DNA]</scope>
    <source>
        <strain evidence="5">HS-1</strain>
    </source>
</reference>
<dbReference type="KEGG" id="sacd:HS1genome_1155"/>
<feature type="domain" description="3-hydroxyacyl-CoA dehydrogenase C-terminal" evidence="2">
    <location>
        <begin position="217"/>
        <end position="273"/>
    </location>
</feature>
<evidence type="ECO:0000313" key="5">
    <source>
        <dbReference type="Proteomes" id="UP000276741"/>
    </source>
</evidence>
<sequence length="293" mass="32384">MAIEAVPEKLDLKVQVFRNLEEILGPEALLSTNTSSIPISEIASSVEFRERVVGLHFFNPPPLMPLVEIIPSKFTSETALERGVSFARSLGKVPVKLAYEVPGFVSNRVFIRLLQEACREVEAGEATIEEVDATARALGLPMGMFELADYTGIDVIVDIWRVLKDRGMTDVPCSLYFDKVKRGELGVKSGRGFYSYPTPGKFVKPNIQTPPKVPFARLISLAVNEAAWLVSTGVVKTEDVDTVMRLGFNFPKGLVQIGRELGLSEVERHLREISKRGFAAYEPIGNLVGIFSR</sequence>
<evidence type="ECO:0000313" key="4">
    <source>
        <dbReference type="EMBL" id="BBD72766.1"/>
    </source>
</evidence>
<evidence type="ECO:0000259" key="2">
    <source>
        <dbReference type="Pfam" id="PF00725"/>
    </source>
</evidence>
<keyword evidence="5" id="KW-1185">Reference proteome</keyword>
<dbReference type="Gene3D" id="3.40.50.720">
    <property type="entry name" value="NAD(P)-binding Rossmann-like Domain"/>
    <property type="match status" value="1"/>
</dbReference>
<dbReference type="Pfam" id="PF00725">
    <property type="entry name" value="3HCDH"/>
    <property type="match status" value="2"/>
</dbReference>